<dbReference type="Gene3D" id="3.30.497.10">
    <property type="entry name" value="Antithrombin, subunit I, domain 2"/>
    <property type="match status" value="1"/>
</dbReference>
<proteinExistence type="inferred from homology"/>
<dbReference type="Pfam" id="PF00079">
    <property type="entry name" value="Serpin"/>
    <property type="match status" value="1"/>
</dbReference>
<dbReference type="Proteomes" id="UP001152523">
    <property type="component" value="Unassembled WGS sequence"/>
</dbReference>
<comment type="similarity">
    <text evidence="1 4">Belongs to the serpin family.</text>
</comment>
<gene>
    <name evidence="6" type="ORF">CEPIT_LOCUS32304</name>
</gene>
<sequence>MWLNDSFFKLLSTINAYILRGSSGQSAAASPSTVKMDLTESIRNHTQVSFKLAKHVISTEVKGDSNIVFSPLSVHVVLGLIAAGSKGPTLRQLLAFLGSNSTEDLNAFSSHIVTVLFADGSAAGGPQLSAANGVWIERTLRVKDSFKQVVDSAYKAVSESVDFRHKAIEVVNQVNSWVAKETSGLIKEILPAGAVDATTRLILANALYFKGAWAEKFNASETKDREFHLLSGSSIQVPFMSSKKKQYVKACDGFKVLGLPYEQGEDKRRRFSMYFFLPDAKDGLPSLMGKITSEAGLLEHHIPKRQVAVGNFHIPRFKISFGFETSNTLKELGVVLPFAGGGLTEMVHSSGARGDLYVSKIFHKSFIQVNEEGTEAAAATAAIVNVRGFSVEEKVDFVADHPFLFIIREDLTGAVVFIGTVANPLSD</sequence>
<name>A0AAV0FB02_9ASTE</name>
<dbReference type="AlphaFoldDB" id="A0AAV0FB02"/>
<dbReference type="PANTHER" id="PTHR11461:SF211">
    <property type="entry name" value="GH10112P-RELATED"/>
    <property type="match status" value="1"/>
</dbReference>
<dbReference type="PROSITE" id="PS00284">
    <property type="entry name" value="SERPIN"/>
    <property type="match status" value="1"/>
</dbReference>
<dbReference type="GO" id="GO:0005615">
    <property type="term" value="C:extracellular space"/>
    <property type="evidence" value="ECO:0007669"/>
    <property type="project" value="InterPro"/>
</dbReference>
<reference evidence="6" key="1">
    <citation type="submission" date="2022-07" db="EMBL/GenBank/DDBJ databases">
        <authorList>
            <person name="Macas J."/>
            <person name="Novak P."/>
            <person name="Neumann P."/>
        </authorList>
    </citation>
    <scope>NUCLEOTIDE SEQUENCE</scope>
</reference>
<organism evidence="6 7">
    <name type="scientific">Cuscuta epithymum</name>
    <dbReference type="NCBI Taxonomy" id="186058"/>
    <lineage>
        <taxon>Eukaryota</taxon>
        <taxon>Viridiplantae</taxon>
        <taxon>Streptophyta</taxon>
        <taxon>Embryophyta</taxon>
        <taxon>Tracheophyta</taxon>
        <taxon>Spermatophyta</taxon>
        <taxon>Magnoliopsida</taxon>
        <taxon>eudicotyledons</taxon>
        <taxon>Gunneridae</taxon>
        <taxon>Pentapetalae</taxon>
        <taxon>asterids</taxon>
        <taxon>lamiids</taxon>
        <taxon>Solanales</taxon>
        <taxon>Convolvulaceae</taxon>
        <taxon>Cuscuteae</taxon>
        <taxon>Cuscuta</taxon>
        <taxon>Cuscuta subgen. Cuscuta</taxon>
    </lineage>
</organism>
<comment type="caution">
    <text evidence="6">The sequence shown here is derived from an EMBL/GenBank/DDBJ whole genome shotgun (WGS) entry which is preliminary data.</text>
</comment>
<dbReference type="GO" id="GO:0004867">
    <property type="term" value="F:serine-type endopeptidase inhibitor activity"/>
    <property type="evidence" value="ECO:0007669"/>
    <property type="project" value="UniProtKB-KW"/>
</dbReference>
<evidence type="ECO:0000256" key="1">
    <source>
        <dbReference type="ARBA" id="ARBA00009500"/>
    </source>
</evidence>
<evidence type="ECO:0000313" key="7">
    <source>
        <dbReference type="Proteomes" id="UP001152523"/>
    </source>
</evidence>
<dbReference type="SUPFAM" id="SSF56574">
    <property type="entry name" value="Serpins"/>
    <property type="match status" value="1"/>
</dbReference>
<dbReference type="InterPro" id="IPR042178">
    <property type="entry name" value="Serpin_sf_1"/>
</dbReference>
<evidence type="ECO:0000313" key="6">
    <source>
        <dbReference type="EMBL" id="CAH9132594.1"/>
    </source>
</evidence>
<dbReference type="InterPro" id="IPR036186">
    <property type="entry name" value="Serpin_sf"/>
</dbReference>
<dbReference type="PANTHER" id="PTHR11461">
    <property type="entry name" value="SERINE PROTEASE INHIBITOR, SERPIN"/>
    <property type="match status" value="1"/>
</dbReference>
<keyword evidence="3" id="KW-0722">Serine protease inhibitor</keyword>
<accession>A0AAV0FB02</accession>
<dbReference type="InterPro" id="IPR023796">
    <property type="entry name" value="Serpin_dom"/>
</dbReference>
<protein>
    <recommendedName>
        <fullName evidence="5">Serpin domain-containing protein</fullName>
    </recommendedName>
</protein>
<dbReference type="FunFam" id="3.30.497.10:FF:000012">
    <property type="entry name" value="Predicted protein"/>
    <property type="match status" value="1"/>
</dbReference>
<dbReference type="InterPro" id="IPR042185">
    <property type="entry name" value="Serpin_sf_2"/>
</dbReference>
<dbReference type="InterPro" id="IPR023795">
    <property type="entry name" value="Serpin_CS"/>
</dbReference>
<evidence type="ECO:0000259" key="5">
    <source>
        <dbReference type="SMART" id="SM00093"/>
    </source>
</evidence>
<dbReference type="Gene3D" id="2.30.39.10">
    <property type="entry name" value="Alpha-1-antitrypsin, domain 1"/>
    <property type="match status" value="1"/>
</dbReference>
<keyword evidence="2" id="KW-0646">Protease inhibitor</keyword>
<dbReference type="SMART" id="SM00093">
    <property type="entry name" value="SERPIN"/>
    <property type="match status" value="1"/>
</dbReference>
<dbReference type="InterPro" id="IPR000215">
    <property type="entry name" value="Serpin_fam"/>
</dbReference>
<dbReference type="CDD" id="cd02043">
    <property type="entry name" value="serpinP_plants"/>
    <property type="match status" value="1"/>
</dbReference>
<feature type="domain" description="Serpin" evidence="5">
    <location>
        <begin position="50"/>
        <end position="424"/>
    </location>
</feature>
<dbReference type="EMBL" id="CAMAPF010000972">
    <property type="protein sequence ID" value="CAH9132594.1"/>
    <property type="molecule type" value="Genomic_DNA"/>
</dbReference>
<evidence type="ECO:0000256" key="2">
    <source>
        <dbReference type="ARBA" id="ARBA00022690"/>
    </source>
</evidence>
<evidence type="ECO:0000256" key="3">
    <source>
        <dbReference type="ARBA" id="ARBA00022900"/>
    </source>
</evidence>
<evidence type="ECO:0000256" key="4">
    <source>
        <dbReference type="RuleBase" id="RU000411"/>
    </source>
</evidence>
<keyword evidence="7" id="KW-1185">Reference proteome</keyword>